<feature type="signal peptide" evidence="2">
    <location>
        <begin position="1"/>
        <end position="23"/>
    </location>
</feature>
<accession>M8DKL8</accession>
<keyword evidence="1" id="KW-1133">Transmembrane helix</keyword>
<name>M8DKL8_9BACL</name>
<feature type="transmembrane region" description="Helical" evidence="1">
    <location>
        <begin position="370"/>
        <end position="391"/>
    </location>
</feature>
<reference evidence="3 4" key="1">
    <citation type="submission" date="2013-03" db="EMBL/GenBank/DDBJ databases">
        <title>Assembly of a new bacterial strain Brevibacillus borstelensis AK1.</title>
        <authorList>
            <person name="Rajan I."/>
            <person name="PoliReddy D."/>
            <person name="Sugumar T."/>
            <person name="Rathinam K."/>
            <person name="Alqarawi S."/>
            <person name="Khalil A.B."/>
            <person name="Sivakumar N."/>
        </authorList>
    </citation>
    <scope>NUCLEOTIDE SEQUENCE [LARGE SCALE GENOMIC DNA]</scope>
    <source>
        <strain evidence="3 4">AK1</strain>
    </source>
</reference>
<evidence type="ECO:0000256" key="2">
    <source>
        <dbReference type="SAM" id="SignalP"/>
    </source>
</evidence>
<organism evidence="3 4">
    <name type="scientific">Brevibacillus borstelensis AK1</name>
    <dbReference type="NCBI Taxonomy" id="1300222"/>
    <lineage>
        <taxon>Bacteria</taxon>
        <taxon>Bacillati</taxon>
        <taxon>Bacillota</taxon>
        <taxon>Bacilli</taxon>
        <taxon>Bacillales</taxon>
        <taxon>Paenibacillaceae</taxon>
        <taxon>Brevibacillus</taxon>
    </lineage>
</organism>
<feature type="chain" id="PRO_5004095273" description="DUF4350 domain-containing protein" evidence="2">
    <location>
        <begin position="24"/>
        <end position="751"/>
    </location>
</feature>
<comment type="caution">
    <text evidence="3">The sequence shown here is derived from an EMBL/GenBank/DDBJ whole genome shotgun (WGS) entry which is preliminary data.</text>
</comment>
<keyword evidence="4" id="KW-1185">Reference proteome</keyword>
<keyword evidence="1" id="KW-0472">Membrane</keyword>
<dbReference type="AlphaFoldDB" id="M8DKL8"/>
<dbReference type="RefSeq" id="WP_003385682.1">
    <property type="nucleotide sequence ID" value="NZ_APBN01000001.1"/>
</dbReference>
<dbReference type="Proteomes" id="UP000012081">
    <property type="component" value="Unassembled WGS sequence"/>
</dbReference>
<keyword evidence="2" id="KW-0732">Signal</keyword>
<evidence type="ECO:0000313" key="4">
    <source>
        <dbReference type="Proteomes" id="UP000012081"/>
    </source>
</evidence>
<sequence>MKWKWLLALIVLCLGAAAAPAAAEGNYEITVNVPLDGIVKYDSWMRLEVAVTSRDKPFSGTVELRKDPYRQQSRKVILKQPLTLQEGEKKQIFFDLPAEMMMNDWKLHLVENGRTVKSEKVRLPYPRDGIIIGVLHSGDSAFHFLAMNQPGPGVRAPYIVHNLSPELMPEVPWQYNNLDILALGGNDVSALGDKQVEAIKLWVKQGGVLIFSAGPDQPRVSERFSDLLSLKSHEHGKISATEGLRPYLSEKIIPSLDIPVYDERQPLFVSRKMGEGLFLFVNYDVSQEPLASWQYNAQLWQNVFQQHGIQNTLSNNMYFDQLGRPSLELSRQIPQVRTPDPVMMAGLWVLYVLIVAPVLYWLLKRKEKRQWAWAIIPGAAVLLSTGIFYLGKPMVVSEDVSYAVTKVRLLDKEAAEAMTASSFLVVSGGNFDVDTKPGTVAVPLSVGRNDYEPEGMVAEGKNSGDSILTFQNVPYLTPRQTVGFSMLRDTGQIETHLRVTGDRITGSIKNDTVFSLEQTYLEVGFQRIPIGSLKKGEGKNIDVKLESLYIPRQTFSEGEETPEQRVRRMQDDVLAYGSGNTIRIKGINQEPLSPFTLKLPHRDHHWNVIAQNVQLEPDANGYITYPFGMLRVDIHEVKGDFDSNSDGLWELSKGSATFALQLGEALQTAVQLTVPLDHSMFRPFEKEVFHQKSGKWMPLPRDKRLMLEKELREYLTPDGSILIRFSNPGEQRLALPMPYFQVEGKERKQND</sequence>
<dbReference type="EMBL" id="APBN01000001">
    <property type="protein sequence ID" value="EMT54017.1"/>
    <property type="molecule type" value="Genomic_DNA"/>
</dbReference>
<dbReference type="InterPro" id="IPR029062">
    <property type="entry name" value="Class_I_gatase-like"/>
</dbReference>
<dbReference type="OrthoDB" id="137965at2"/>
<proteinExistence type="predicted"/>
<dbReference type="PATRIC" id="fig|1300222.3.peg.80"/>
<evidence type="ECO:0008006" key="5">
    <source>
        <dbReference type="Google" id="ProtNLM"/>
    </source>
</evidence>
<gene>
    <name evidence="3" type="ORF">I532_00385</name>
</gene>
<dbReference type="STRING" id="1300222.I532_00385"/>
<keyword evidence="1" id="KW-0812">Transmembrane</keyword>
<protein>
    <recommendedName>
        <fullName evidence="5">DUF4350 domain-containing protein</fullName>
    </recommendedName>
</protein>
<evidence type="ECO:0000256" key="1">
    <source>
        <dbReference type="SAM" id="Phobius"/>
    </source>
</evidence>
<evidence type="ECO:0000313" key="3">
    <source>
        <dbReference type="EMBL" id="EMT54017.1"/>
    </source>
</evidence>
<dbReference type="SUPFAM" id="SSF52317">
    <property type="entry name" value="Class I glutamine amidotransferase-like"/>
    <property type="match status" value="1"/>
</dbReference>
<feature type="transmembrane region" description="Helical" evidence="1">
    <location>
        <begin position="342"/>
        <end position="363"/>
    </location>
</feature>